<feature type="domain" description="MobA-like NTP transferase" evidence="1">
    <location>
        <begin position="4"/>
        <end position="184"/>
    </location>
</feature>
<gene>
    <name evidence="2" type="ORF">HZA61_00345</name>
</gene>
<dbReference type="AlphaFoldDB" id="A0A933S8I3"/>
<dbReference type="Gene3D" id="3.90.550.10">
    <property type="entry name" value="Spore Coat Polysaccharide Biosynthesis Protein SpsA, Chain A"/>
    <property type="match status" value="1"/>
</dbReference>
<evidence type="ECO:0000313" key="2">
    <source>
        <dbReference type="EMBL" id="MBI5167912.1"/>
    </source>
</evidence>
<proteinExistence type="predicted"/>
<evidence type="ECO:0000259" key="1">
    <source>
        <dbReference type="Pfam" id="PF12804"/>
    </source>
</evidence>
<dbReference type="SUPFAM" id="SSF53448">
    <property type="entry name" value="Nucleotide-diphospho-sugar transferases"/>
    <property type="match status" value="1"/>
</dbReference>
<accession>A0A933S8I3</accession>
<dbReference type="Proteomes" id="UP000696931">
    <property type="component" value="Unassembled WGS sequence"/>
</dbReference>
<dbReference type="GO" id="GO:0016779">
    <property type="term" value="F:nucleotidyltransferase activity"/>
    <property type="evidence" value="ECO:0007669"/>
    <property type="project" value="UniProtKB-ARBA"/>
</dbReference>
<dbReference type="Pfam" id="PF12804">
    <property type="entry name" value="NTP_transf_3"/>
    <property type="match status" value="1"/>
</dbReference>
<sequence length="221" mass="23532">MNVGVLLAAGASTRMKSPKPLVRWKGHSFLVHGTRALWTSCDVVVAVLGSNAGPVRAALEKEFTELVESGALTADLHEARRKGARGLELRFETNAKWKQGMLSSAKVGLAAALKLKPASIAVLPVDHPEVSGETVDAMTGMMADALKAFQSDSPAFPYALVPRFKGHRGHPLVLSPALARAIVRDKVAVDLGDAVRRSARLVGYVDVRDGGVIRNRNTPKG</sequence>
<dbReference type="PANTHER" id="PTHR43777">
    <property type="entry name" value="MOLYBDENUM COFACTOR CYTIDYLYLTRANSFERASE"/>
    <property type="match status" value="1"/>
</dbReference>
<comment type="caution">
    <text evidence="2">The sequence shown here is derived from an EMBL/GenBank/DDBJ whole genome shotgun (WGS) entry which is preliminary data.</text>
</comment>
<dbReference type="InterPro" id="IPR025877">
    <property type="entry name" value="MobA-like_NTP_Trfase"/>
</dbReference>
<organism evidence="2 3">
    <name type="scientific">Eiseniibacteriota bacterium</name>
    <dbReference type="NCBI Taxonomy" id="2212470"/>
    <lineage>
        <taxon>Bacteria</taxon>
        <taxon>Candidatus Eiseniibacteriota</taxon>
    </lineage>
</organism>
<dbReference type="InterPro" id="IPR029044">
    <property type="entry name" value="Nucleotide-diphossugar_trans"/>
</dbReference>
<dbReference type="EMBL" id="JACRIW010000004">
    <property type="protein sequence ID" value="MBI5167912.1"/>
    <property type="molecule type" value="Genomic_DNA"/>
</dbReference>
<dbReference type="PANTHER" id="PTHR43777:SF1">
    <property type="entry name" value="MOLYBDENUM COFACTOR CYTIDYLYLTRANSFERASE"/>
    <property type="match status" value="1"/>
</dbReference>
<protein>
    <submittedName>
        <fullName evidence="2">NTP transferase domain-containing protein</fullName>
    </submittedName>
</protein>
<name>A0A933S8I3_UNCEI</name>
<reference evidence="2" key="1">
    <citation type="submission" date="2020-07" db="EMBL/GenBank/DDBJ databases">
        <title>Huge and variable diversity of episymbiotic CPR bacteria and DPANN archaea in groundwater ecosystems.</title>
        <authorList>
            <person name="He C.Y."/>
            <person name="Keren R."/>
            <person name="Whittaker M."/>
            <person name="Farag I.F."/>
            <person name="Doudna J."/>
            <person name="Cate J.H.D."/>
            <person name="Banfield J.F."/>
        </authorList>
    </citation>
    <scope>NUCLEOTIDE SEQUENCE</scope>
    <source>
        <strain evidence="2">NC_groundwater_1813_Pr3_B-0.1um_71_17</strain>
    </source>
</reference>
<evidence type="ECO:0000313" key="3">
    <source>
        <dbReference type="Proteomes" id="UP000696931"/>
    </source>
</evidence>
<keyword evidence="2" id="KW-0808">Transferase</keyword>